<protein>
    <submittedName>
        <fullName evidence="1">Glycosyltransferase</fullName>
    </submittedName>
</protein>
<evidence type="ECO:0000313" key="1">
    <source>
        <dbReference type="EMBL" id="MDQ0546148.1"/>
    </source>
</evidence>
<reference evidence="1" key="1">
    <citation type="submission" date="2023-07" db="EMBL/GenBank/DDBJ databases">
        <title>Genomic Encyclopedia of Type Strains, Phase IV (KMG-IV): sequencing the most valuable type-strain genomes for metagenomic binning, comparative biology and taxonomic classification.</title>
        <authorList>
            <person name="Goeker M."/>
        </authorList>
    </citation>
    <scope>NUCLEOTIDE SEQUENCE</scope>
    <source>
        <strain evidence="1">DSM 19569</strain>
    </source>
</reference>
<name>A0AAJ1X080_9HYPH</name>
<sequence length="347" mass="36337">MTRGIGWYVHHQGAGHLQRARAVAAALPRPCTLIGTLAAFDTNGLDALDLPDDRPLGGSDFDGRDGEAERPEALHYAPLNHPGVRTRMARIAEWVERTDPALIVVDVSVEVALLARLLSVPTLVVRLAGTRTDQPHCEAFRSATRLLAPFPEALDGAGVPDWVRAKTHYAGFLGAPAQIGAEVGDAIVVVFGRGGAGGDLADLAAAARAVPDRPWHVLGPVSGTGEVPKNLHLHGWVDDVEVRIARAALLVGGGGDGLVALAAGQGKRFLCLPEERAYGEQTEKAEALQRLGAAIVHPGWPAAELWPGLVAAGLALDPSVIAGLHRPSAIPDCAAMIEALVRQLGRA</sequence>
<dbReference type="EMBL" id="JAUSWL010000012">
    <property type="protein sequence ID" value="MDQ0546148.1"/>
    <property type="molecule type" value="Genomic_DNA"/>
</dbReference>
<dbReference type="RefSeq" id="WP_230367571.1">
    <property type="nucleotide sequence ID" value="NZ_JAJALK010000013.1"/>
</dbReference>
<evidence type="ECO:0000313" key="2">
    <source>
        <dbReference type="Proteomes" id="UP001223420"/>
    </source>
</evidence>
<dbReference type="Proteomes" id="UP001223420">
    <property type="component" value="Unassembled WGS sequence"/>
</dbReference>
<proteinExistence type="predicted"/>
<dbReference type="Gene3D" id="3.40.50.2000">
    <property type="entry name" value="Glycogen Phosphorylase B"/>
    <property type="match status" value="1"/>
</dbReference>
<gene>
    <name evidence="1" type="ORF">QO001_005097</name>
</gene>
<comment type="caution">
    <text evidence="1">The sequence shown here is derived from an EMBL/GenBank/DDBJ whole genome shotgun (WGS) entry which is preliminary data.</text>
</comment>
<dbReference type="AlphaFoldDB" id="A0AAJ1X080"/>
<organism evidence="1 2">
    <name type="scientific">Methylobacterium brachiatum</name>
    <dbReference type="NCBI Taxonomy" id="269660"/>
    <lineage>
        <taxon>Bacteria</taxon>
        <taxon>Pseudomonadati</taxon>
        <taxon>Pseudomonadota</taxon>
        <taxon>Alphaproteobacteria</taxon>
        <taxon>Hyphomicrobiales</taxon>
        <taxon>Methylobacteriaceae</taxon>
        <taxon>Methylobacterium</taxon>
    </lineage>
</organism>
<dbReference type="SUPFAM" id="SSF53756">
    <property type="entry name" value="UDP-Glycosyltransferase/glycogen phosphorylase"/>
    <property type="match status" value="1"/>
</dbReference>
<accession>A0AAJ1X080</accession>